<gene>
    <name evidence="13" type="ORF">A2W18_06295</name>
</gene>
<evidence type="ECO:0000256" key="4">
    <source>
        <dbReference type="ARBA" id="ARBA00022723"/>
    </source>
</evidence>
<comment type="pathway">
    <text evidence="10">Porphyrin-containing compound metabolism; heme A biosynthesis; heme A from heme O: step 1/1.</text>
</comment>
<keyword evidence="9 12" id="KW-0472">Membrane</keyword>
<sequence>MIASAQDAMKSTQSSNSAIALWLIVVAALVFAMVVVGGVTRLTRSGLSITEWNPVAGAIPPLTTDQWQMEFDKYRQTPEYKHVNASMSLDGFKRIFWVEWAHRLLGRLTGFVFIVPLIYFAVRRQLSKPLVLKLGALFILGGLQGALGWFMVQSGLIDIPRVSPYRLTAHLGLAVALYAWLVWIALDLRRPLVRTTEIPALRRGAWVVSALVCLMILAGGFVAGTKAGFVFNTFPLMNGAFVPPGLYAMDPGWINNFENVATVQFNHRLLAYVLLVAVAAFWWSGRSAALGAVRRRTLNWLLVALCAQIGLGIAALVLIVPVWLGALHQAGALVVFTVALRLNHDLARHS</sequence>
<evidence type="ECO:0000256" key="12">
    <source>
        <dbReference type="SAM" id="Phobius"/>
    </source>
</evidence>
<comment type="caution">
    <text evidence="13">The sequence shown here is derived from an EMBL/GenBank/DDBJ whole genome shotgun (WGS) entry which is preliminary data.</text>
</comment>
<evidence type="ECO:0000256" key="7">
    <source>
        <dbReference type="ARBA" id="ARBA00023004"/>
    </source>
</evidence>
<dbReference type="GO" id="GO:0016653">
    <property type="term" value="F:oxidoreductase activity, acting on NAD(P)H, heme protein as acceptor"/>
    <property type="evidence" value="ECO:0007669"/>
    <property type="project" value="TreeGrafter"/>
</dbReference>
<dbReference type="PANTHER" id="PTHR23289:SF2">
    <property type="entry name" value="CYTOCHROME C OXIDASE ASSEMBLY PROTEIN COX15 HOMOLOG"/>
    <property type="match status" value="1"/>
</dbReference>
<organism evidence="13 14">
    <name type="scientific">Candidatus Muproteobacteria bacterium RBG_16_60_9</name>
    <dbReference type="NCBI Taxonomy" id="1817755"/>
    <lineage>
        <taxon>Bacteria</taxon>
        <taxon>Pseudomonadati</taxon>
        <taxon>Pseudomonadota</taxon>
        <taxon>Candidatus Muproteobacteria</taxon>
    </lineage>
</organism>
<evidence type="ECO:0000256" key="11">
    <source>
        <dbReference type="ARBA" id="ARBA00048044"/>
    </source>
</evidence>
<dbReference type="GO" id="GO:0016020">
    <property type="term" value="C:membrane"/>
    <property type="evidence" value="ECO:0007669"/>
    <property type="project" value="UniProtKB-SubCell"/>
</dbReference>
<feature type="transmembrane region" description="Helical" evidence="12">
    <location>
        <begin position="134"/>
        <end position="152"/>
    </location>
</feature>
<feature type="transmembrane region" description="Helical" evidence="12">
    <location>
        <begin position="204"/>
        <end position="222"/>
    </location>
</feature>
<keyword evidence="4" id="KW-0479">Metal-binding</keyword>
<dbReference type="HAMAP" id="MF_01665">
    <property type="entry name" value="HemeA_synth_type2"/>
    <property type="match status" value="1"/>
</dbReference>
<keyword evidence="7" id="KW-0408">Iron</keyword>
<evidence type="ECO:0000313" key="14">
    <source>
        <dbReference type="Proteomes" id="UP000179076"/>
    </source>
</evidence>
<evidence type="ECO:0000256" key="1">
    <source>
        <dbReference type="ARBA" id="ARBA00001970"/>
    </source>
</evidence>
<feature type="transmembrane region" description="Helical" evidence="12">
    <location>
        <begin position="19"/>
        <end position="39"/>
    </location>
</feature>
<feature type="transmembrane region" description="Helical" evidence="12">
    <location>
        <begin position="269"/>
        <end position="285"/>
    </location>
</feature>
<comment type="catalytic activity">
    <reaction evidence="11">
        <text>Fe(II)-heme o + 2 A + H2O = Fe(II)-heme a + 2 AH2</text>
        <dbReference type="Rhea" id="RHEA:63388"/>
        <dbReference type="ChEBI" id="CHEBI:13193"/>
        <dbReference type="ChEBI" id="CHEBI:15377"/>
        <dbReference type="ChEBI" id="CHEBI:17499"/>
        <dbReference type="ChEBI" id="CHEBI:60530"/>
        <dbReference type="ChEBI" id="CHEBI:61715"/>
        <dbReference type="EC" id="1.17.99.9"/>
    </reaction>
    <physiologicalReaction direction="left-to-right" evidence="11">
        <dbReference type="Rhea" id="RHEA:63389"/>
    </physiologicalReaction>
</comment>
<keyword evidence="6" id="KW-0560">Oxidoreductase</keyword>
<protein>
    <submittedName>
        <fullName evidence="13">Heme A synthase</fullName>
    </submittedName>
</protein>
<evidence type="ECO:0000256" key="5">
    <source>
        <dbReference type="ARBA" id="ARBA00022989"/>
    </source>
</evidence>
<keyword evidence="3 12" id="KW-0812">Transmembrane</keyword>
<evidence type="ECO:0000256" key="2">
    <source>
        <dbReference type="ARBA" id="ARBA00004141"/>
    </source>
</evidence>
<dbReference type="InterPro" id="IPR023754">
    <property type="entry name" value="HemeA_Synthase_type2"/>
</dbReference>
<dbReference type="GO" id="GO:0120547">
    <property type="term" value="F:heme A synthase activity"/>
    <property type="evidence" value="ECO:0007669"/>
    <property type="project" value="UniProtKB-EC"/>
</dbReference>
<feature type="transmembrane region" description="Helical" evidence="12">
    <location>
        <begin position="164"/>
        <end position="184"/>
    </location>
</feature>
<proteinExistence type="inferred from homology"/>
<name>A0A1F6VB88_9PROT</name>
<evidence type="ECO:0000313" key="13">
    <source>
        <dbReference type="EMBL" id="OGI66917.1"/>
    </source>
</evidence>
<dbReference type="EMBL" id="MFSP01000074">
    <property type="protein sequence ID" value="OGI66917.1"/>
    <property type="molecule type" value="Genomic_DNA"/>
</dbReference>
<keyword evidence="5 12" id="KW-1133">Transmembrane helix</keyword>
<comment type="subcellular location">
    <subcellularLocation>
        <location evidence="2">Membrane</location>
        <topology evidence="2">Multi-pass membrane protein</topology>
    </subcellularLocation>
</comment>
<dbReference type="Pfam" id="PF02628">
    <property type="entry name" value="COX15-CtaA"/>
    <property type="match status" value="1"/>
</dbReference>
<dbReference type="PANTHER" id="PTHR23289">
    <property type="entry name" value="CYTOCHROME C OXIDASE ASSEMBLY PROTEIN COX15"/>
    <property type="match status" value="1"/>
</dbReference>
<evidence type="ECO:0000256" key="3">
    <source>
        <dbReference type="ARBA" id="ARBA00022692"/>
    </source>
</evidence>
<reference evidence="13 14" key="1">
    <citation type="journal article" date="2016" name="Nat. Commun.">
        <title>Thousands of microbial genomes shed light on interconnected biogeochemical processes in an aquifer system.</title>
        <authorList>
            <person name="Anantharaman K."/>
            <person name="Brown C.T."/>
            <person name="Hug L.A."/>
            <person name="Sharon I."/>
            <person name="Castelle C.J."/>
            <person name="Probst A.J."/>
            <person name="Thomas B.C."/>
            <person name="Singh A."/>
            <person name="Wilkins M.J."/>
            <person name="Karaoz U."/>
            <person name="Brodie E.L."/>
            <person name="Williams K.H."/>
            <person name="Hubbard S.S."/>
            <person name="Banfield J.F."/>
        </authorList>
    </citation>
    <scope>NUCLEOTIDE SEQUENCE [LARGE SCALE GENOMIC DNA]</scope>
</reference>
<dbReference type="GO" id="GO:0046872">
    <property type="term" value="F:metal ion binding"/>
    <property type="evidence" value="ECO:0007669"/>
    <property type="project" value="UniProtKB-KW"/>
</dbReference>
<accession>A0A1F6VB88</accession>
<comment type="cofactor">
    <cofactor evidence="1">
        <name>heme b</name>
        <dbReference type="ChEBI" id="CHEBI:60344"/>
    </cofactor>
</comment>
<evidence type="ECO:0000256" key="9">
    <source>
        <dbReference type="ARBA" id="ARBA00023136"/>
    </source>
</evidence>
<dbReference type="GO" id="GO:0006784">
    <property type="term" value="P:heme A biosynthetic process"/>
    <property type="evidence" value="ECO:0007669"/>
    <property type="project" value="InterPro"/>
</dbReference>
<dbReference type="AlphaFoldDB" id="A0A1F6VB88"/>
<keyword evidence="8" id="KW-0350">Heme biosynthesis</keyword>
<evidence type="ECO:0000256" key="6">
    <source>
        <dbReference type="ARBA" id="ARBA00023002"/>
    </source>
</evidence>
<evidence type="ECO:0000256" key="10">
    <source>
        <dbReference type="ARBA" id="ARBA00044501"/>
    </source>
</evidence>
<dbReference type="Proteomes" id="UP000179076">
    <property type="component" value="Unassembled WGS sequence"/>
</dbReference>
<feature type="transmembrane region" description="Helical" evidence="12">
    <location>
        <begin position="326"/>
        <end position="343"/>
    </location>
</feature>
<evidence type="ECO:0000256" key="8">
    <source>
        <dbReference type="ARBA" id="ARBA00023133"/>
    </source>
</evidence>
<feature type="transmembrane region" description="Helical" evidence="12">
    <location>
        <begin position="297"/>
        <end position="320"/>
    </location>
</feature>
<feature type="transmembrane region" description="Helical" evidence="12">
    <location>
        <begin position="104"/>
        <end position="122"/>
    </location>
</feature>
<dbReference type="InterPro" id="IPR003780">
    <property type="entry name" value="COX15/CtaA_fam"/>
</dbReference>